<dbReference type="InterPro" id="IPR012336">
    <property type="entry name" value="Thioredoxin-like_fold"/>
</dbReference>
<gene>
    <name evidence="4" type="ORF">MYCFIDRAFT_28422</name>
</gene>
<feature type="domain" description="Thioredoxin-like fold" evidence="3">
    <location>
        <begin position="84"/>
        <end position="184"/>
    </location>
</feature>
<feature type="compositionally biased region" description="Basic and acidic residues" evidence="1">
    <location>
        <begin position="1"/>
        <end position="11"/>
    </location>
</feature>
<dbReference type="GeneID" id="19338625"/>
<reference evidence="4 5" key="1">
    <citation type="journal article" date="2012" name="PLoS Pathog.">
        <title>Diverse lifestyles and strategies of plant pathogenesis encoded in the genomes of eighteen Dothideomycetes fungi.</title>
        <authorList>
            <person name="Ohm R.A."/>
            <person name="Feau N."/>
            <person name="Henrissat B."/>
            <person name="Schoch C.L."/>
            <person name="Horwitz B.A."/>
            <person name="Barry K.W."/>
            <person name="Condon B.J."/>
            <person name="Copeland A.C."/>
            <person name="Dhillon B."/>
            <person name="Glaser F."/>
            <person name="Hesse C.N."/>
            <person name="Kosti I."/>
            <person name="LaButti K."/>
            <person name="Lindquist E.A."/>
            <person name="Lucas S."/>
            <person name="Salamov A.A."/>
            <person name="Bradshaw R.E."/>
            <person name="Ciuffetti L."/>
            <person name="Hamelin R.C."/>
            <person name="Kema G.H.J."/>
            <person name="Lawrence C."/>
            <person name="Scott J.A."/>
            <person name="Spatafora J.W."/>
            <person name="Turgeon B.G."/>
            <person name="de Wit P.J.G.M."/>
            <person name="Zhong S."/>
            <person name="Goodwin S.B."/>
            <person name="Grigoriev I.V."/>
        </authorList>
    </citation>
    <scope>NUCLEOTIDE SEQUENCE [LARGE SCALE GENOMIC DNA]</scope>
    <source>
        <strain evidence="4 5">CIRAD86</strain>
    </source>
</reference>
<dbReference type="KEGG" id="pfj:MYCFIDRAFT_28422"/>
<evidence type="ECO:0008006" key="6">
    <source>
        <dbReference type="Google" id="ProtNLM"/>
    </source>
</evidence>
<dbReference type="InterPro" id="IPR050931">
    <property type="entry name" value="Mito_Protein_Transport_Metaxin"/>
</dbReference>
<evidence type="ECO:0000313" key="4">
    <source>
        <dbReference type="EMBL" id="EME87767.1"/>
    </source>
</evidence>
<dbReference type="PANTHER" id="PTHR12289:SF44">
    <property type="entry name" value="OUTER MEMBRANE PROTEIN (SAM35), PUTATIVE (AFU_ORTHOLOGUE AFUA_1G13180)-RELATED"/>
    <property type="match status" value="1"/>
</dbReference>
<dbReference type="CDD" id="cd03193">
    <property type="entry name" value="GST_C_Metaxin"/>
    <property type="match status" value="1"/>
</dbReference>
<dbReference type="GO" id="GO:0001401">
    <property type="term" value="C:SAM complex"/>
    <property type="evidence" value="ECO:0007669"/>
    <property type="project" value="TreeGrafter"/>
</dbReference>
<accession>N1QA46</accession>
<evidence type="ECO:0000256" key="1">
    <source>
        <dbReference type="SAM" id="MobiDB-lite"/>
    </source>
</evidence>
<proteinExistence type="predicted"/>
<protein>
    <recommendedName>
        <fullName evidence="6">Mitochondrial outer membrane protein</fullName>
    </recommendedName>
</protein>
<sequence length="307" mass="34368">MPNDDRPDAPNERAGNAFAPTPSSAKRSIFALPTSIKRVFDTFPLREFPANALPIRAPRHREEHVLHVFATDEGAKLSKPSFNPGCLKWQTYLLFSGVPFKLTSSSNHASPSGSLPFLQPAGTGTETNDTPQPIPSSKLKKWLASQGFEKISESSDIRYEAFASLVDTRIRKAWLCQLYLAPHNAELMHRLYVAPCSSHTLVQMAIASHLRSAAEAELVKSAASNIISTFDLLKDAEEAIEALSILLSDDDYFFGQQKPGLLDASIFAYTELILDDRFGWKYNPLLEHLSKHENLTKHRNRIRELYF</sequence>
<dbReference type="STRING" id="383855.N1QA46"/>
<dbReference type="RefSeq" id="XP_007919867.1">
    <property type="nucleotide sequence ID" value="XM_007921676.1"/>
</dbReference>
<dbReference type="PANTHER" id="PTHR12289">
    <property type="entry name" value="METAXIN RELATED"/>
    <property type="match status" value="1"/>
</dbReference>
<dbReference type="EMBL" id="KB446555">
    <property type="protein sequence ID" value="EME87767.1"/>
    <property type="molecule type" value="Genomic_DNA"/>
</dbReference>
<evidence type="ECO:0000259" key="2">
    <source>
        <dbReference type="Pfam" id="PF17171"/>
    </source>
</evidence>
<feature type="region of interest" description="Disordered" evidence="1">
    <location>
        <begin position="1"/>
        <end position="23"/>
    </location>
</feature>
<dbReference type="HOGENOM" id="CLU_055680_0_0_1"/>
<dbReference type="eggNOG" id="KOG3028">
    <property type="taxonomic scope" value="Eukaryota"/>
</dbReference>
<feature type="domain" description="Metaxin glutathione S-transferase" evidence="2">
    <location>
        <begin position="236"/>
        <end position="302"/>
    </location>
</feature>
<evidence type="ECO:0000259" key="3">
    <source>
        <dbReference type="Pfam" id="PF17172"/>
    </source>
</evidence>
<feature type="region of interest" description="Disordered" evidence="1">
    <location>
        <begin position="106"/>
        <end position="136"/>
    </location>
</feature>
<dbReference type="Pfam" id="PF17171">
    <property type="entry name" value="GST_C_6"/>
    <property type="match status" value="1"/>
</dbReference>
<feature type="compositionally biased region" description="Polar residues" evidence="1">
    <location>
        <begin position="122"/>
        <end position="131"/>
    </location>
</feature>
<dbReference type="Pfam" id="PF17172">
    <property type="entry name" value="GST_N_4"/>
    <property type="match status" value="1"/>
</dbReference>
<organism evidence="4 5">
    <name type="scientific">Pseudocercospora fijiensis (strain CIRAD86)</name>
    <name type="common">Black leaf streak disease fungus</name>
    <name type="synonym">Mycosphaerella fijiensis</name>
    <dbReference type="NCBI Taxonomy" id="383855"/>
    <lineage>
        <taxon>Eukaryota</taxon>
        <taxon>Fungi</taxon>
        <taxon>Dikarya</taxon>
        <taxon>Ascomycota</taxon>
        <taxon>Pezizomycotina</taxon>
        <taxon>Dothideomycetes</taxon>
        <taxon>Dothideomycetidae</taxon>
        <taxon>Mycosphaerellales</taxon>
        <taxon>Mycosphaerellaceae</taxon>
        <taxon>Pseudocercospora</taxon>
    </lineage>
</organism>
<dbReference type="VEuPathDB" id="FungiDB:MYCFIDRAFT_28422"/>
<keyword evidence="5" id="KW-1185">Reference proteome</keyword>
<dbReference type="AlphaFoldDB" id="N1QA46"/>
<evidence type="ECO:0000313" key="5">
    <source>
        <dbReference type="Proteomes" id="UP000016932"/>
    </source>
</evidence>
<dbReference type="GO" id="GO:0007005">
    <property type="term" value="P:mitochondrion organization"/>
    <property type="evidence" value="ECO:0007669"/>
    <property type="project" value="TreeGrafter"/>
</dbReference>
<name>N1QA46_PSEFD</name>
<dbReference type="Proteomes" id="UP000016932">
    <property type="component" value="Unassembled WGS sequence"/>
</dbReference>
<dbReference type="OrthoDB" id="198787at2759"/>
<dbReference type="InterPro" id="IPR033468">
    <property type="entry name" value="Metaxin_GST"/>
</dbReference>